<protein>
    <submittedName>
        <fullName evidence="2">Uncharacterized protein</fullName>
    </submittedName>
</protein>
<name>A0A3B0XPQ0_9ZZZZ</name>
<reference evidence="2" key="1">
    <citation type="submission" date="2018-06" db="EMBL/GenBank/DDBJ databases">
        <authorList>
            <person name="Zhirakovskaya E."/>
        </authorList>
    </citation>
    <scope>NUCLEOTIDE SEQUENCE</scope>
</reference>
<feature type="compositionally biased region" description="Basic and acidic residues" evidence="1">
    <location>
        <begin position="62"/>
        <end position="81"/>
    </location>
</feature>
<accession>A0A3B0XPQ0</accession>
<dbReference type="EMBL" id="UOFG01000032">
    <property type="protein sequence ID" value="VAW58326.1"/>
    <property type="molecule type" value="Genomic_DNA"/>
</dbReference>
<dbReference type="AlphaFoldDB" id="A0A3B0XPQ0"/>
<feature type="region of interest" description="Disordered" evidence="1">
    <location>
        <begin position="56"/>
        <end position="81"/>
    </location>
</feature>
<evidence type="ECO:0000313" key="2">
    <source>
        <dbReference type="EMBL" id="VAW58326.1"/>
    </source>
</evidence>
<feature type="non-terminal residue" evidence="2">
    <location>
        <position position="1"/>
    </location>
</feature>
<sequence>GVTSSLALSLLFALVTGGAGAAASAAAKAPIFIKAINKIKEIIELIKKVKLHRKQRKGHNTKIAESDDKPKKDRLKEKERKKCNGDDCKDIANNIRETGARQILDPNSAAAWEELADIQYDTIRANKVDVAKIAENTGWPESRISRIKDHVFFKKHKLSSGVRRFDSDVDMANAWDRLETGDFVQPDIDLLRHEIFESKFEGIFKTDYVTAHKATISPHVNRTWTPE</sequence>
<proteinExistence type="predicted"/>
<organism evidence="2">
    <name type="scientific">hydrothermal vent metagenome</name>
    <dbReference type="NCBI Taxonomy" id="652676"/>
    <lineage>
        <taxon>unclassified sequences</taxon>
        <taxon>metagenomes</taxon>
        <taxon>ecological metagenomes</taxon>
    </lineage>
</organism>
<gene>
    <name evidence="2" type="ORF">MNBD_GAMMA11-1397</name>
</gene>
<evidence type="ECO:0000256" key="1">
    <source>
        <dbReference type="SAM" id="MobiDB-lite"/>
    </source>
</evidence>